<proteinExistence type="predicted"/>
<dbReference type="AlphaFoldDB" id="A0A0C3IN10"/>
<evidence type="ECO:0000313" key="2">
    <source>
        <dbReference type="Proteomes" id="UP000054217"/>
    </source>
</evidence>
<name>A0A0C3IN10_PISTI</name>
<evidence type="ECO:0000313" key="1">
    <source>
        <dbReference type="EMBL" id="KIN98317.1"/>
    </source>
</evidence>
<dbReference type="HOGENOM" id="CLU_136348_0_0_1"/>
<keyword evidence="2" id="KW-1185">Reference proteome</keyword>
<organism evidence="1 2">
    <name type="scientific">Pisolithus tinctorius Marx 270</name>
    <dbReference type="NCBI Taxonomy" id="870435"/>
    <lineage>
        <taxon>Eukaryota</taxon>
        <taxon>Fungi</taxon>
        <taxon>Dikarya</taxon>
        <taxon>Basidiomycota</taxon>
        <taxon>Agaricomycotina</taxon>
        <taxon>Agaricomycetes</taxon>
        <taxon>Agaricomycetidae</taxon>
        <taxon>Boletales</taxon>
        <taxon>Sclerodermatineae</taxon>
        <taxon>Pisolithaceae</taxon>
        <taxon>Pisolithus</taxon>
    </lineage>
</organism>
<dbReference type="InParanoid" id="A0A0C3IN10"/>
<protein>
    <submittedName>
        <fullName evidence="1">Uncharacterized protein</fullName>
    </submittedName>
</protein>
<gene>
    <name evidence="1" type="ORF">M404DRAFT_31488</name>
</gene>
<dbReference type="STRING" id="870435.A0A0C3IN10"/>
<sequence length="138" mass="15632">MVKLKSGVQDDDIQSWKWLQCLIEMLGEHGMSSKESSVENGVENILHVKNMPWHRNIDQELEIMDFQCILDTNVFSPQDSKPLTHKCAPDNPSTTHSAAKALPLALYDGAWIAQLTKCEIEALNIPQQTFPWVKFIIA</sequence>
<dbReference type="EMBL" id="KN832017">
    <property type="protein sequence ID" value="KIN98317.1"/>
    <property type="molecule type" value="Genomic_DNA"/>
</dbReference>
<dbReference type="Proteomes" id="UP000054217">
    <property type="component" value="Unassembled WGS sequence"/>
</dbReference>
<dbReference type="OrthoDB" id="3269403at2759"/>
<reference evidence="1 2" key="1">
    <citation type="submission" date="2014-04" db="EMBL/GenBank/DDBJ databases">
        <authorList>
            <consortium name="DOE Joint Genome Institute"/>
            <person name="Kuo A."/>
            <person name="Kohler A."/>
            <person name="Costa M.D."/>
            <person name="Nagy L.G."/>
            <person name="Floudas D."/>
            <person name="Copeland A."/>
            <person name="Barry K.W."/>
            <person name="Cichocki N."/>
            <person name="Veneault-Fourrey C."/>
            <person name="LaButti K."/>
            <person name="Lindquist E.A."/>
            <person name="Lipzen A."/>
            <person name="Lundell T."/>
            <person name="Morin E."/>
            <person name="Murat C."/>
            <person name="Sun H."/>
            <person name="Tunlid A."/>
            <person name="Henrissat B."/>
            <person name="Grigoriev I.V."/>
            <person name="Hibbett D.S."/>
            <person name="Martin F."/>
            <person name="Nordberg H.P."/>
            <person name="Cantor M.N."/>
            <person name="Hua S.X."/>
        </authorList>
    </citation>
    <scope>NUCLEOTIDE SEQUENCE [LARGE SCALE GENOMIC DNA]</scope>
    <source>
        <strain evidence="1 2">Marx 270</strain>
    </source>
</reference>
<reference evidence="2" key="2">
    <citation type="submission" date="2015-01" db="EMBL/GenBank/DDBJ databases">
        <title>Evolutionary Origins and Diversification of the Mycorrhizal Mutualists.</title>
        <authorList>
            <consortium name="DOE Joint Genome Institute"/>
            <consortium name="Mycorrhizal Genomics Consortium"/>
            <person name="Kohler A."/>
            <person name="Kuo A."/>
            <person name="Nagy L.G."/>
            <person name="Floudas D."/>
            <person name="Copeland A."/>
            <person name="Barry K.W."/>
            <person name="Cichocki N."/>
            <person name="Veneault-Fourrey C."/>
            <person name="LaButti K."/>
            <person name="Lindquist E.A."/>
            <person name="Lipzen A."/>
            <person name="Lundell T."/>
            <person name="Morin E."/>
            <person name="Murat C."/>
            <person name="Riley R."/>
            <person name="Ohm R."/>
            <person name="Sun H."/>
            <person name="Tunlid A."/>
            <person name="Henrissat B."/>
            <person name="Grigoriev I.V."/>
            <person name="Hibbett D.S."/>
            <person name="Martin F."/>
        </authorList>
    </citation>
    <scope>NUCLEOTIDE SEQUENCE [LARGE SCALE GENOMIC DNA]</scope>
    <source>
        <strain evidence="2">Marx 270</strain>
    </source>
</reference>
<accession>A0A0C3IN10</accession>